<organism evidence="5 6">
    <name type="scientific">Sphingomonas oryzagri</name>
    <dbReference type="NCBI Taxonomy" id="3042314"/>
    <lineage>
        <taxon>Bacteria</taxon>
        <taxon>Pseudomonadati</taxon>
        <taxon>Pseudomonadota</taxon>
        <taxon>Alphaproteobacteria</taxon>
        <taxon>Sphingomonadales</taxon>
        <taxon>Sphingomonadaceae</taxon>
        <taxon>Sphingomonas</taxon>
    </lineage>
</organism>
<dbReference type="Pfam" id="PF01546">
    <property type="entry name" value="Peptidase_M20"/>
    <property type="match status" value="1"/>
</dbReference>
<dbReference type="NCBIfam" id="NF005478">
    <property type="entry name" value="PRK07079.1"/>
    <property type="match status" value="1"/>
</dbReference>
<dbReference type="Pfam" id="PF07687">
    <property type="entry name" value="M20_dimer"/>
    <property type="match status" value="1"/>
</dbReference>
<evidence type="ECO:0000256" key="1">
    <source>
        <dbReference type="ARBA" id="ARBA00022670"/>
    </source>
</evidence>
<evidence type="ECO:0000256" key="3">
    <source>
        <dbReference type="ARBA" id="ARBA00022801"/>
    </source>
</evidence>
<protein>
    <submittedName>
        <fullName evidence="5">M20/M25/M40 family metallo-hydrolase</fullName>
    </submittedName>
</protein>
<reference evidence="5" key="1">
    <citation type="submission" date="2023-04" db="EMBL/GenBank/DDBJ databases">
        <title>Sphingomonas sp. MAHUQ-71 isolated from rice field.</title>
        <authorList>
            <person name="Huq M.A."/>
        </authorList>
    </citation>
    <scope>NUCLEOTIDE SEQUENCE</scope>
    <source>
        <strain evidence="5">MAHUQ-71</strain>
    </source>
</reference>
<dbReference type="SUPFAM" id="SSF53187">
    <property type="entry name" value="Zn-dependent exopeptidases"/>
    <property type="match status" value="1"/>
</dbReference>
<dbReference type="Proteomes" id="UP001160625">
    <property type="component" value="Unassembled WGS sequence"/>
</dbReference>
<evidence type="ECO:0000256" key="2">
    <source>
        <dbReference type="ARBA" id="ARBA00022723"/>
    </source>
</evidence>
<gene>
    <name evidence="5" type="ORF">QGN17_02770</name>
</gene>
<keyword evidence="3" id="KW-0378">Hydrolase</keyword>
<evidence type="ECO:0000313" key="6">
    <source>
        <dbReference type="Proteomes" id="UP001160625"/>
    </source>
</evidence>
<dbReference type="Gene3D" id="3.40.630.10">
    <property type="entry name" value="Zn peptidases"/>
    <property type="match status" value="1"/>
</dbReference>
<dbReference type="EMBL" id="JARYGZ010000001">
    <property type="protein sequence ID" value="MDH7637645.1"/>
    <property type="molecule type" value="Genomic_DNA"/>
</dbReference>
<dbReference type="PROSITE" id="PS00759">
    <property type="entry name" value="ARGE_DAPE_CPG2_2"/>
    <property type="match status" value="1"/>
</dbReference>
<keyword evidence="1" id="KW-0645">Protease</keyword>
<dbReference type="RefSeq" id="WP_281045129.1">
    <property type="nucleotide sequence ID" value="NZ_JARYGZ010000001.1"/>
</dbReference>
<keyword evidence="6" id="KW-1185">Reference proteome</keyword>
<dbReference type="InterPro" id="IPR002933">
    <property type="entry name" value="Peptidase_M20"/>
</dbReference>
<feature type="domain" description="Peptidase M20 dimerisation" evidence="4">
    <location>
        <begin position="201"/>
        <end position="350"/>
    </location>
</feature>
<accession>A0ABT6MX59</accession>
<dbReference type="InterPro" id="IPR001261">
    <property type="entry name" value="ArgE/DapE_CS"/>
</dbReference>
<sequence length="465" mass="49609">MIAIDRATGALREGRFADLLGKLVAARSESQAGDRGQLRDFLDNVLHPLLARTGFVARRHEAPNGADGDFLIAERWEADALPTILIYCHGDTVRGDAASWSPGLEPFVLTKRDRRFYGRGTADNKGQLAINLLAIEAAIAARGGHLGFNIRLLAEMGEEIGSPGLHALCAARAAELQADFLLASDGPRLAANIPTLFLGGRGAVNVELRMDCRDRPYHSGNWGGLLVNPATVLANAIAALVDARGIIRVAGLRPAPLSAELREAVAKLTLAPETGDPITEIAWGEPGLRQEERLFCWNALEVLAFEAGDVEHPQNAIPPSARAILQLRCVVGTDVADVPAIIQAYLAEAGFDDVAVRLGNFPPMPATRLDMDHPLIAWAAHSIERTLGEAPAIVPNIGGSIPNDAFSAILRLPTIWIPHSYPGCGQHGPDEHMLEDIAAEGLAIMAGIFWDLGDGLGTADLNHRA</sequence>
<dbReference type="PANTHER" id="PTHR43270:SF12">
    <property type="entry name" value="SUCCINYL-DIAMINOPIMELATE DESUCCINYLASE"/>
    <property type="match status" value="1"/>
</dbReference>
<evidence type="ECO:0000259" key="4">
    <source>
        <dbReference type="Pfam" id="PF07687"/>
    </source>
</evidence>
<proteinExistence type="predicted"/>
<keyword evidence="2" id="KW-0479">Metal-binding</keyword>
<dbReference type="PANTHER" id="PTHR43270">
    <property type="entry name" value="BETA-ALA-HIS DIPEPTIDASE"/>
    <property type="match status" value="1"/>
</dbReference>
<comment type="caution">
    <text evidence="5">The sequence shown here is derived from an EMBL/GenBank/DDBJ whole genome shotgun (WGS) entry which is preliminary data.</text>
</comment>
<dbReference type="InterPro" id="IPR011650">
    <property type="entry name" value="Peptidase_M20_dimer"/>
</dbReference>
<evidence type="ECO:0000313" key="5">
    <source>
        <dbReference type="EMBL" id="MDH7637645.1"/>
    </source>
</evidence>
<dbReference type="InterPro" id="IPR051458">
    <property type="entry name" value="Cyt/Met_Dipeptidase"/>
</dbReference>
<dbReference type="Gene3D" id="3.30.70.360">
    <property type="match status" value="1"/>
</dbReference>
<name>A0ABT6MX59_9SPHN</name>